<proteinExistence type="predicted"/>
<dbReference type="GO" id="GO:0009279">
    <property type="term" value="C:cell outer membrane"/>
    <property type="evidence" value="ECO:0007669"/>
    <property type="project" value="UniProtKB-SubCell"/>
</dbReference>
<dbReference type="Gene3D" id="2.170.130.10">
    <property type="entry name" value="TonB-dependent receptor, plug domain"/>
    <property type="match status" value="1"/>
</dbReference>
<organism evidence="6">
    <name type="scientific">termite gut metagenome</name>
    <dbReference type="NCBI Taxonomy" id="433724"/>
    <lineage>
        <taxon>unclassified sequences</taxon>
        <taxon>metagenomes</taxon>
        <taxon>organismal metagenomes</taxon>
    </lineage>
</organism>
<keyword evidence="2" id="KW-0472">Membrane</keyword>
<keyword evidence="6" id="KW-0675">Receptor</keyword>
<dbReference type="EMBL" id="SNRY01004389">
    <property type="protein sequence ID" value="KAA6317839.1"/>
    <property type="molecule type" value="Genomic_DNA"/>
</dbReference>
<gene>
    <name evidence="6" type="ORF">EZS27_032072</name>
</gene>
<evidence type="ECO:0000256" key="2">
    <source>
        <dbReference type="ARBA" id="ARBA00023136"/>
    </source>
</evidence>
<protein>
    <submittedName>
        <fullName evidence="6">TonB-dependent receptor SusC</fullName>
    </submittedName>
</protein>
<comment type="caution">
    <text evidence="6">The sequence shown here is derived from an EMBL/GenBank/DDBJ whole genome shotgun (WGS) entry which is preliminary data.</text>
</comment>
<keyword evidence="3" id="KW-0998">Cell outer membrane</keyword>
<sequence>PFRSERLENKTSATGNISKNDITEGSMSVEQGFYNALPGLRALDKSGIPGEGAFLNLRVINSFIGNSSPLIVINNMPVLSDLNDSYVINGYSNGIFSTLSPNDIQNITFLKGADAALYGSLGANGVILIETDNATHQETQVQFIGQYGVANNIATLPVMEPDKYKTYIGNIALTRYDDPADILKTFPFLRDDENYYYKFRYDNSTNWQDLIYRPALITDNVLKIKGGDAIAMYDFSLGYYNQNGTVKGTDMSRYHIRLNGNINVSKKVDLFASMSLVYMSRNLQDQGMIKETNPLLTALSKSPLFGPYSEDQYNNQLPEYAQVKDNEGEIYENDRVSNPLAVVNTTKMDMTVYDVLLNGGINYHFTPDWKITGMVGLAYNYNRTGVFVPGVTNKAIMPLSDGLANNTDKLGIKESFNLYFNVNSIWKKKFNYLHDVNASIGWQAITTRKEFDSGEGRNTASDFYQNLKDVSTTGRSFYGYIDMWNWMNAYAYLNYTYNSLLSAGINFSVDGASSTGPDATRFQLYPAVNAAWNIHNMPRLRDLRFLNQLKLRAEYTITGNSRFSSMVGQYYYRNQIYQQLSGIVRAGIPNTNIVPERTNSTNIGLDVSVLKNTIDLTVDLYRNKTSNIILDKASSPVFGATVSHRVAVNSFWNIG</sequence>
<comment type="subcellular location">
    <subcellularLocation>
        <location evidence="1">Cell outer membrane</location>
    </subcellularLocation>
</comment>
<feature type="domain" description="TonB-dependent receptor plug" evidence="5">
    <location>
        <begin position="11"/>
        <end position="126"/>
    </location>
</feature>
<dbReference type="InterPro" id="IPR012910">
    <property type="entry name" value="Plug_dom"/>
</dbReference>
<dbReference type="Pfam" id="PF07715">
    <property type="entry name" value="Plug"/>
    <property type="match status" value="1"/>
</dbReference>
<dbReference type="InterPro" id="IPR036942">
    <property type="entry name" value="Beta-barrel_TonB_sf"/>
</dbReference>
<evidence type="ECO:0000256" key="3">
    <source>
        <dbReference type="ARBA" id="ARBA00023237"/>
    </source>
</evidence>
<accession>A0A5J4Q9M2</accession>
<feature type="non-terminal residue" evidence="6">
    <location>
        <position position="655"/>
    </location>
</feature>
<feature type="region of interest" description="Disordered" evidence="4">
    <location>
        <begin position="1"/>
        <end position="21"/>
    </location>
</feature>
<evidence type="ECO:0000313" key="6">
    <source>
        <dbReference type="EMBL" id="KAA6317839.1"/>
    </source>
</evidence>
<dbReference type="Gene3D" id="2.40.170.20">
    <property type="entry name" value="TonB-dependent receptor, beta-barrel domain"/>
    <property type="match status" value="1"/>
</dbReference>
<feature type="compositionally biased region" description="Polar residues" evidence="4">
    <location>
        <begin position="10"/>
        <end position="21"/>
    </location>
</feature>
<dbReference type="AlphaFoldDB" id="A0A5J4Q9M2"/>
<dbReference type="InterPro" id="IPR037066">
    <property type="entry name" value="Plug_dom_sf"/>
</dbReference>
<reference evidence="6" key="1">
    <citation type="submission" date="2019-03" db="EMBL/GenBank/DDBJ databases">
        <title>Single cell metagenomics reveals metabolic interactions within the superorganism composed of flagellate Streblomastix strix and complex community of Bacteroidetes bacteria on its surface.</title>
        <authorList>
            <person name="Treitli S.C."/>
            <person name="Kolisko M."/>
            <person name="Husnik F."/>
            <person name="Keeling P."/>
            <person name="Hampl V."/>
        </authorList>
    </citation>
    <scope>NUCLEOTIDE SEQUENCE</scope>
    <source>
        <strain evidence="6">STM</strain>
    </source>
</reference>
<evidence type="ECO:0000259" key="5">
    <source>
        <dbReference type="Pfam" id="PF07715"/>
    </source>
</evidence>
<evidence type="ECO:0000256" key="1">
    <source>
        <dbReference type="ARBA" id="ARBA00004442"/>
    </source>
</evidence>
<evidence type="ECO:0000256" key="4">
    <source>
        <dbReference type="SAM" id="MobiDB-lite"/>
    </source>
</evidence>
<feature type="non-terminal residue" evidence="6">
    <location>
        <position position="1"/>
    </location>
</feature>
<name>A0A5J4Q9M2_9ZZZZ</name>
<dbReference type="SUPFAM" id="SSF56935">
    <property type="entry name" value="Porins"/>
    <property type="match status" value="1"/>
</dbReference>